<dbReference type="AlphaFoldDB" id="A0A1X0QM62"/>
<dbReference type="VEuPathDB" id="FungiDB:BCV72DRAFT_310596"/>
<gene>
    <name evidence="1" type="ORF">BCV72DRAFT_310596</name>
</gene>
<sequence length="133" mass="14785">MATEPTALRGRFHIVDAALKAELSASFLKCTTSARLSQTYIAALRHQKSEEVCSTPSSLQVADVAFYERLYTPQRIYLSSAKELLRTIPLALRIITAQGDQLTRPLTLVDIQEVAKRCPSNSTQVLMGFPIKF</sequence>
<dbReference type="EMBL" id="KV922256">
    <property type="protein sequence ID" value="ORE00831.1"/>
    <property type="molecule type" value="Genomic_DNA"/>
</dbReference>
<protein>
    <submittedName>
        <fullName evidence="1">Uncharacterized protein</fullName>
    </submittedName>
</protein>
<accession>A0A1X0QM62</accession>
<organism evidence="1">
    <name type="scientific">Rhizopus microsporus var. microsporus</name>
    <dbReference type="NCBI Taxonomy" id="86635"/>
    <lineage>
        <taxon>Eukaryota</taxon>
        <taxon>Fungi</taxon>
        <taxon>Fungi incertae sedis</taxon>
        <taxon>Mucoromycota</taxon>
        <taxon>Mucoromycotina</taxon>
        <taxon>Mucoromycetes</taxon>
        <taxon>Mucorales</taxon>
        <taxon>Mucorineae</taxon>
        <taxon>Rhizopodaceae</taxon>
        <taxon>Rhizopus</taxon>
    </lineage>
</organism>
<evidence type="ECO:0000313" key="1">
    <source>
        <dbReference type="EMBL" id="ORE00831.1"/>
    </source>
</evidence>
<name>A0A1X0QM62_RHIZD</name>
<proteinExistence type="predicted"/>
<dbReference type="Proteomes" id="UP000242414">
    <property type="component" value="Unassembled WGS sequence"/>
</dbReference>
<reference evidence="1" key="1">
    <citation type="journal article" date="2016" name="Proc. Natl. Acad. Sci. U.S.A.">
        <title>Lipid metabolic changes in an early divergent fungus govern the establishment of a mutualistic symbiosis with endobacteria.</title>
        <authorList>
            <person name="Lastovetsky O.A."/>
            <person name="Gaspar M.L."/>
            <person name="Mondo S.J."/>
            <person name="LaButti K.M."/>
            <person name="Sandor L."/>
            <person name="Grigoriev I.V."/>
            <person name="Henry S.A."/>
            <person name="Pawlowska T.E."/>
        </authorList>
    </citation>
    <scope>NUCLEOTIDE SEQUENCE [LARGE SCALE GENOMIC DNA]</scope>
    <source>
        <strain evidence="1">ATCC 52814</strain>
    </source>
</reference>